<feature type="non-terminal residue" evidence="1">
    <location>
        <position position="1"/>
    </location>
</feature>
<name>A0A0B7BF07_9EUPU</name>
<evidence type="ECO:0000313" key="1">
    <source>
        <dbReference type="EMBL" id="CEK90891.1"/>
    </source>
</evidence>
<organism evidence="1">
    <name type="scientific">Arion vulgaris</name>
    <dbReference type="NCBI Taxonomy" id="1028688"/>
    <lineage>
        <taxon>Eukaryota</taxon>
        <taxon>Metazoa</taxon>
        <taxon>Spiralia</taxon>
        <taxon>Lophotrochozoa</taxon>
        <taxon>Mollusca</taxon>
        <taxon>Gastropoda</taxon>
        <taxon>Heterobranchia</taxon>
        <taxon>Euthyneura</taxon>
        <taxon>Panpulmonata</taxon>
        <taxon>Eupulmonata</taxon>
        <taxon>Stylommatophora</taxon>
        <taxon>Helicina</taxon>
        <taxon>Arionoidea</taxon>
        <taxon>Arionidae</taxon>
        <taxon>Arion</taxon>
    </lineage>
</organism>
<proteinExistence type="predicted"/>
<accession>A0A0B7BF07</accession>
<protein>
    <submittedName>
        <fullName evidence="1">Uncharacterized protein</fullName>
    </submittedName>
</protein>
<reference evidence="1" key="1">
    <citation type="submission" date="2014-12" db="EMBL/GenBank/DDBJ databases">
        <title>Insight into the proteome of Arion vulgaris.</title>
        <authorList>
            <person name="Aradska J."/>
            <person name="Bulat T."/>
            <person name="Smidak R."/>
            <person name="Sarate P."/>
            <person name="Gangsoo J."/>
            <person name="Sialana F."/>
            <person name="Bilban M."/>
            <person name="Lubec G."/>
        </authorList>
    </citation>
    <scope>NUCLEOTIDE SEQUENCE</scope>
    <source>
        <tissue evidence="1">Skin</tissue>
    </source>
</reference>
<sequence>KLFKLGFFFMPRQKKNSLAVSGFEPGSPVWEQRSTPFGQMFHCGGSERLAQKEKNNNPITYGSAESRENILCISSSFTCINWVATPE</sequence>
<dbReference type="EMBL" id="HACG01044026">
    <property type="protein sequence ID" value="CEK90891.1"/>
    <property type="molecule type" value="Transcribed_RNA"/>
</dbReference>
<dbReference type="AlphaFoldDB" id="A0A0B7BF07"/>
<gene>
    <name evidence="1" type="primary">ORF179701</name>
</gene>